<dbReference type="EC" id="6.1.1.20" evidence="5"/>
<dbReference type="NCBIfam" id="TIGR00472">
    <property type="entry name" value="pheT_bact"/>
    <property type="match status" value="1"/>
</dbReference>
<dbReference type="InterPro" id="IPR036690">
    <property type="entry name" value="Fdx_antiC-bd_sf"/>
</dbReference>
<evidence type="ECO:0000256" key="11">
    <source>
        <dbReference type="ARBA" id="ARBA00022741"/>
    </source>
</evidence>
<evidence type="ECO:0000256" key="17">
    <source>
        <dbReference type="ARBA" id="ARBA00033189"/>
    </source>
</evidence>
<reference evidence="23 24" key="1">
    <citation type="submission" date="2016-10" db="EMBL/GenBank/DDBJ databases">
        <authorList>
            <person name="Varghese N."/>
            <person name="Submissions S."/>
        </authorList>
    </citation>
    <scope>NUCLEOTIDE SEQUENCE [LARGE SCALE GENOMIC DNA]</scope>
    <source>
        <strain evidence="24">YIM D21,KCTC 23444,ACCC 10710</strain>
    </source>
</reference>
<dbReference type="SUPFAM" id="SSF55681">
    <property type="entry name" value="Class II aaRS and biotin synthetases"/>
    <property type="match status" value="1"/>
</dbReference>
<dbReference type="PANTHER" id="PTHR10947">
    <property type="entry name" value="PHENYLALANYL-TRNA SYNTHETASE BETA CHAIN AND LEUCINE-RICH REPEAT-CONTAINING PROTEIN 47"/>
    <property type="match status" value="1"/>
</dbReference>
<dbReference type="SUPFAM" id="SSF50249">
    <property type="entry name" value="Nucleic acid-binding proteins"/>
    <property type="match status" value="1"/>
</dbReference>
<evidence type="ECO:0000256" key="9">
    <source>
        <dbReference type="ARBA" id="ARBA00022598"/>
    </source>
</evidence>
<accession>A0A1I1YES3</accession>
<dbReference type="SMART" id="SM00874">
    <property type="entry name" value="B5"/>
    <property type="match status" value="1"/>
</dbReference>
<evidence type="ECO:0000256" key="2">
    <source>
        <dbReference type="ARBA" id="ARBA00004496"/>
    </source>
</evidence>
<dbReference type="AlphaFoldDB" id="A0A1I1YES3"/>
<dbReference type="InterPro" id="IPR002547">
    <property type="entry name" value="tRNA-bd_dom"/>
</dbReference>
<evidence type="ECO:0000259" key="21">
    <source>
        <dbReference type="PROSITE" id="PS51447"/>
    </source>
</evidence>
<dbReference type="PANTHER" id="PTHR10947:SF0">
    <property type="entry name" value="PHENYLALANINE--TRNA LIGASE BETA SUBUNIT"/>
    <property type="match status" value="1"/>
</dbReference>
<evidence type="ECO:0000259" key="20">
    <source>
        <dbReference type="PROSITE" id="PS50886"/>
    </source>
</evidence>
<feature type="domain" description="FDX-ACB" evidence="21">
    <location>
        <begin position="705"/>
        <end position="796"/>
    </location>
</feature>
<dbReference type="Gene3D" id="3.30.56.10">
    <property type="match status" value="2"/>
</dbReference>
<dbReference type="InterPro" id="IPR009061">
    <property type="entry name" value="DNA-bd_dom_put_sf"/>
</dbReference>
<dbReference type="SUPFAM" id="SSF46955">
    <property type="entry name" value="Putative DNA-binding domain"/>
    <property type="match status" value="1"/>
</dbReference>
<dbReference type="EMBL" id="FOMS01000007">
    <property type="protein sequence ID" value="SFE18066.1"/>
    <property type="molecule type" value="Genomic_DNA"/>
</dbReference>
<dbReference type="InterPro" id="IPR012340">
    <property type="entry name" value="NA-bd_OB-fold"/>
</dbReference>
<keyword evidence="13" id="KW-0460">Magnesium</keyword>
<keyword evidence="10" id="KW-0479">Metal-binding</keyword>
<gene>
    <name evidence="23" type="ORF">SAMN04515678_10715</name>
</gene>
<keyword evidence="14 19" id="KW-0694">RNA-binding</keyword>
<dbReference type="InterPro" id="IPR005146">
    <property type="entry name" value="B3/B4_tRNA-bd"/>
</dbReference>
<dbReference type="Pfam" id="PF03483">
    <property type="entry name" value="B3_4"/>
    <property type="match status" value="1"/>
</dbReference>
<evidence type="ECO:0000256" key="18">
    <source>
        <dbReference type="ARBA" id="ARBA00049255"/>
    </source>
</evidence>
<keyword evidence="16 23" id="KW-0030">Aminoacyl-tRNA synthetase</keyword>
<dbReference type="Gene3D" id="3.50.40.10">
    <property type="entry name" value="Phenylalanyl-trna Synthetase, Chain B, domain 3"/>
    <property type="match status" value="1"/>
</dbReference>
<evidence type="ECO:0000256" key="14">
    <source>
        <dbReference type="ARBA" id="ARBA00022884"/>
    </source>
</evidence>
<feature type="domain" description="B5" evidence="22">
    <location>
        <begin position="404"/>
        <end position="481"/>
    </location>
</feature>
<dbReference type="SUPFAM" id="SSF54991">
    <property type="entry name" value="Anticodon-binding domain of PheRS"/>
    <property type="match status" value="1"/>
</dbReference>
<dbReference type="InterPro" id="IPR004532">
    <property type="entry name" value="Phe-tRNA-ligase_IIc_bsu_bact"/>
</dbReference>
<dbReference type="PROSITE" id="PS50886">
    <property type="entry name" value="TRBD"/>
    <property type="match status" value="1"/>
</dbReference>
<evidence type="ECO:0000256" key="13">
    <source>
        <dbReference type="ARBA" id="ARBA00022842"/>
    </source>
</evidence>
<dbReference type="InterPro" id="IPR045864">
    <property type="entry name" value="aa-tRNA-synth_II/BPL/LPL"/>
</dbReference>
<evidence type="ECO:0000256" key="3">
    <source>
        <dbReference type="ARBA" id="ARBA00008653"/>
    </source>
</evidence>
<keyword evidence="15" id="KW-0648">Protein biosynthesis</keyword>
<evidence type="ECO:0000313" key="24">
    <source>
        <dbReference type="Proteomes" id="UP000325289"/>
    </source>
</evidence>
<dbReference type="SMART" id="SM00896">
    <property type="entry name" value="FDX-ACB"/>
    <property type="match status" value="1"/>
</dbReference>
<dbReference type="Gene3D" id="2.40.50.140">
    <property type="entry name" value="Nucleic acid-binding proteins"/>
    <property type="match status" value="1"/>
</dbReference>
<comment type="subunit">
    <text evidence="4">Tetramer of two alpha and two beta subunits.</text>
</comment>
<evidence type="ECO:0000256" key="12">
    <source>
        <dbReference type="ARBA" id="ARBA00022840"/>
    </source>
</evidence>
<evidence type="ECO:0000256" key="5">
    <source>
        <dbReference type="ARBA" id="ARBA00012814"/>
    </source>
</evidence>
<dbReference type="RefSeq" id="WP_149756141.1">
    <property type="nucleotide sequence ID" value="NZ_FOMS01000007.1"/>
</dbReference>
<dbReference type="InterPro" id="IPR005147">
    <property type="entry name" value="tRNA_synthase_B5-dom"/>
</dbReference>
<evidence type="ECO:0000256" key="8">
    <source>
        <dbReference type="ARBA" id="ARBA00022555"/>
    </source>
</evidence>
<keyword evidence="12" id="KW-0067">ATP-binding</keyword>
<keyword evidence="8 19" id="KW-0820">tRNA-binding</keyword>
<dbReference type="Pfam" id="PF17759">
    <property type="entry name" value="tRNA_synthFbeta"/>
    <property type="match status" value="1"/>
</dbReference>
<dbReference type="Gene3D" id="3.30.930.10">
    <property type="entry name" value="Bira Bifunctional Protein, Domain 2"/>
    <property type="match status" value="1"/>
</dbReference>
<dbReference type="PROSITE" id="PS51483">
    <property type="entry name" value="B5"/>
    <property type="match status" value="1"/>
</dbReference>
<dbReference type="SUPFAM" id="SSF56037">
    <property type="entry name" value="PheT/TilS domain"/>
    <property type="match status" value="1"/>
</dbReference>
<comment type="similarity">
    <text evidence="3">Belongs to the phenylalanyl-tRNA synthetase beta subunit family. Type 1 subfamily.</text>
</comment>
<keyword evidence="11" id="KW-0547">Nucleotide-binding</keyword>
<evidence type="ECO:0000256" key="10">
    <source>
        <dbReference type="ARBA" id="ARBA00022723"/>
    </source>
</evidence>
<feature type="domain" description="TRNA-binding" evidence="20">
    <location>
        <begin position="40"/>
        <end position="150"/>
    </location>
</feature>
<evidence type="ECO:0000259" key="22">
    <source>
        <dbReference type="PROSITE" id="PS51483"/>
    </source>
</evidence>
<sequence length="797" mass="87935">MKISLNWISDFVDVSGISPEEFGDRITIHTAEVDEIEEQVVETARIAAVRVTDVTKLDLPDRPGLTAVTLETGEGPARTVCGAPNVRAGMIALAAFPGATLSMGKSVESGEIAGHPSEVMLCSAKELGLWDNHEIIVELPTSVAPGTGLADLIQPRDTLLEIDNKSLTHRPDLWGQYGFARELAAILSRDLAPLPVSDALDAAGLPQVDIAVDAPDVVPFFSAAGLRVPQARVAPLTMRHRLGLVSSPSRDILVDVSNYVQFELGQPSHCFDARIVPSLRVDRVGAARQFTSLDDETHEVAAEDLMIFSGDEPVGLAGVIGGANSRIAPDTQDVTLECANFDGTRIRRTAARLGIRTDASQRYEKKLPVAFADQAPGRIFKLLQDAVPETEATAQRTILRRDATEPRRIHVAAGAMTRRAGADIPDAQSQGLLRSIGFGCEDARDGYTVTVPEFRGEADITTWEDLSEEVMRLFGYHNITPEMPGPQIGTPDFNIRIRGQHRARRILSQSYGFAEVKTYGWHSKDWLSKLGFERRHAPLTIVNPRGSDTADMRDTLIPNLLMVANENRRQAQAFRVYEIGKVFWIEAGEKVEFNRLAGLMVNQRKKASARDSFFELRRALEDIAVAANHPGFDAWHIAAEDREGPWQDGSAVALRIGDRTIGTMGVLPQKLVKTCLDAGHAIWFEIDIDEMATDLYPAHQHRADTPFPGSRQDFTFSWPVAEGYSKLHAVLAAYENPLLADWRLTDAFHKPGEAKANYTFYFHVQRPDRTVTSDDIAEFRADLLRYLEERKVESLST</sequence>
<evidence type="ECO:0000256" key="16">
    <source>
        <dbReference type="ARBA" id="ARBA00023146"/>
    </source>
</evidence>
<keyword evidence="7" id="KW-0963">Cytoplasm</keyword>
<organism evidence="23 24">
    <name type="scientific">Roseivivax sediminis</name>
    <dbReference type="NCBI Taxonomy" id="936889"/>
    <lineage>
        <taxon>Bacteria</taxon>
        <taxon>Pseudomonadati</taxon>
        <taxon>Pseudomonadota</taxon>
        <taxon>Alphaproteobacteria</taxon>
        <taxon>Rhodobacterales</taxon>
        <taxon>Roseobacteraceae</taxon>
        <taxon>Roseivivax</taxon>
    </lineage>
</organism>
<dbReference type="Gene3D" id="3.30.70.380">
    <property type="entry name" value="Ferrodoxin-fold anticodon-binding domain"/>
    <property type="match status" value="1"/>
</dbReference>
<evidence type="ECO:0000256" key="1">
    <source>
        <dbReference type="ARBA" id="ARBA00001946"/>
    </source>
</evidence>
<dbReference type="GO" id="GO:0006432">
    <property type="term" value="P:phenylalanyl-tRNA aminoacylation"/>
    <property type="evidence" value="ECO:0007669"/>
    <property type="project" value="InterPro"/>
</dbReference>
<dbReference type="PROSITE" id="PS51447">
    <property type="entry name" value="FDX_ACB"/>
    <property type="match status" value="1"/>
</dbReference>
<dbReference type="GO" id="GO:0004826">
    <property type="term" value="F:phenylalanine-tRNA ligase activity"/>
    <property type="evidence" value="ECO:0007669"/>
    <property type="project" value="UniProtKB-EC"/>
</dbReference>
<keyword evidence="24" id="KW-1185">Reference proteome</keyword>
<dbReference type="Pfam" id="PF03484">
    <property type="entry name" value="B5"/>
    <property type="match status" value="1"/>
</dbReference>
<name>A0A1I1YES3_9RHOB</name>
<dbReference type="GO" id="GO:0000049">
    <property type="term" value="F:tRNA binding"/>
    <property type="evidence" value="ECO:0007669"/>
    <property type="project" value="UniProtKB-UniRule"/>
</dbReference>
<dbReference type="OrthoDB" id="6807706at2"/>
<dbReference type="Proteomes" id="UP000325289">
    <property type="component" value="Unassembled WGS sequence"/>
</dbReference>
<evidence type="ECO:0000256" key="19">
    <source>
        <dbReference type="PROSITE-ProRule" id="PRU00209"/>
    </source>
</evidence>
<evidence type="ECO:0000256" key="4">
    <source>
        <dbReference type="ARBA" id="ARBA00011209"/>
    </source>
</evidence>
<dbReference type="InterPro" id="IPR045060">
    <property type="entry name" value="Phe-tRNA-ligase_IIc_bsu"/>
</dbReference>
<proteinExistence type="inferred from homology"/>
<comment type="cofactor">
    <cofactor evidence="1">
        <name>Mg(2+)</name>
        <dbReference type="ChEBI" id="CHEBI:18420"/>
    </cofactor>
</comment>
<evidence type="ECO:0000256" key="6">
    <source>
        <dbReference type="ARBA" id="ARBA00017032"/>
    </source>
</evidence>
<evidence type="ECO:0000256" key="7">
    <source>
        <dbReference type="ARBA" id="ARBA00022490"/>
    </source>
</evidence>
<dbReference type="InterPro" id="IPR033714">
    <property type="entry name" value="tRNA_bind_bactPheRS"/>
</dbReference>
<dbReference type="InterPro" id="IPR020825">
    <property type="entry name" value="Phe-tRNA_synthase-like_B3/B4"/>
</dbReference>
<dbReference type="InterPro" id="IPR041616">
    <property type="entry name" value="PheRS_beta_core"/>
</dbReference>
<keyword evidence="9" id="KW-0436">Ligase</keyword>
<dbReference type="GO" id="GO:0005524">
    <property type="term" value="F:ATP binding"/>
    <property type="evidence" value="ECO:0007669"/>
    <property type="project" value="UniProtKB-KW"/>
</dbReference>
<protein>
    <recommendedName>
        <fullName evidence="6">Phenylalanine--tRNA ligase beta subunit</fullName>
        <ecNumber evidence="5">6.1.1.20</ecNumber>
    </recommendedName>
    <alternativeName>
        <fullName evidence="17">Phenylalanyl-tRNA synthetase beta subunit</fullName>
    </alternativeName>
</protein>
<dbReference type="GO" id="GO:0009328">
    <property type="term" value="C:phenylalanine-tRNA ligase complex"/>
    <property type="evidence" value="ECO:0007669"/>
    <property type="project" value="TreeGrafter"/>
</dbReference>
<dbReference type="SMART" id="SM00873">
    <property type="entry name" value="B3_4"/>
    <property type="match status" value="1"/>
</dbReference>
<dbReference type="Pfam" id="PF01588">
    <property type="entry name" value="tRNA_bind"/>
    <property type="match status" value="1"/>
</dbReference>
<dbReference type="CDD" id="cd02796">
    <property type="entry name" value="tRNA_bind_bactPheRS"/>
    <property type="match status" value="1"/>
</dbReference>
<dbReference type="InterPro" id="IPR005121">
    <property type="entry name" value="Fdx_antiC-bd"/>
</dbReference>
<comment type="subcellular location">
    <subcellularLocation>
        <location evidence="2">Cytoplasm</location>
    </subcellularLocation>
</comment>
<evidence type="ECO:0000313" key="23">
    <source>
        <dbReference type="EMBL" id="SFE18066.1"/>
    </source>
</evidence>
<dbReference type="GO" id="GO:0000287">
    <property type="term" value="F:magnesium ion binding"/>
    <property type="evidence" value="ECO:0007669"/>
    <property type="project" value="InterPro"/>
</dbReference>
<evidence type="ECO:0000256" key="15">
    <source>
        <dbReference type="ARBA" id="ARBA00022917"/>
    </source>
</evidence>
<comment type="catalytic activity">
    <reaction evidence="18">
        <text>tRNA(Phe) + L-phenylalanine + ATP = L-phenylalanyl-tRNA(Phe) + AMP + diphosphate + H(+)</text>
        <dbReference type="Rhea" id="RHEA:19413"/>
        <dbReference type="Rhea" id="RHEA-COMP:9668"/>
        <dbReference type="Rhea" id="RHEA-COMP:9699"/>
        <dbReference type="ChEBI" id="CHEBI:15378"/>
        <dbReference type="ChEBI" id="CHEBI:30616"/>
        <dbReference type="ChEBI" id="CHEBI:33019"/>
        <dbReference type="ChEBI" id="CHEBI:58095"/>
        <dbReference type="ChEBI" id="CHEBI:78442"/>
        <dbReference type="ChEBI" id="CHEBI:78531"/>
        <dbReference type="ChEBI" id="CHEBI:456215"/>
        <dbReference type="EC" id="6.1.1.20"/>
    </reaction>
</comment>